<comment type="similarity">
    <text evidence="3">Belongs to the trans-sulfuration enzymes family.</text>
</comment>
<accession>A0AAQ3LB25</accession>
<evidence type="ECO:0000313" key="5">
    <source>
        <dbReference type="Proteomes" id="UP001304300"/>
    </source>
</evidence>
<dbReference type="PANTHER" id="PTHR42699">
    <property type="match status" value="1"/>
</dbReference>
<dbReference type="InterPro" id="IPR000277">
    <property type="entry name" value="Cys/Met-Metab_PyrdxlP-dep_enz"/>
</dbReference>
<dbReference type="Gene3D" id="3.40.640.10">
    <property type="entry name" value="Type I PLP-dependent aspartate aminotransferase-like (Major domain)"/>
    <property type="match status" value="1"/>
</dbReference>
<evidence type="ECO:0000256" key="2">
    <source>
        <dbReference type="ARBA" id="ARBA00022898"/>
    </source>
</evidence>
<dbReference type="Proteomes" id="UP001304300">
    <property type="component" value="Chromosome"/>
</dbReference>
<evidence type="ECO:0000256" key="1">
    <source>
        <dbReference type="ARBA" id="ARBA00001933"/>
    </source>
</evidence>
<keyword evidence="2 3" id="KW-0663">Pyridoxal phosphate</keyword>
<gene>
    <name evidence="4" type="ORF">RZN69_04940</name>
</gene>
<organism evidence="4 5">
    <name type="scientific">Rubellicoccus peritrichatus</name>
    <dbReference type="NCBI Taxonomy" id="3080537"/>
    <lineage>
        <taxon>Bacteria</taxon>
        <taxon>Pseudomonadati</taxon>
        <taxon>Verrucomicrobiota</taxon>
        <taxon>Opitutia</taxon>
        <taxon>Puniceicoccales</taxon>
        <taxon>Cerasicoccaceae</taxon>
        <taxon>Rubellicoccus</taxon>
    </lineage>
</organism>
<dbReference type="EMBL" id="CP136920">
    <property type="protein sequence ID" value="WOO42426.1"/>
    <property type="molecule type" value="Genomic_DNA"/>
</dbReference>
<dbReference type="AlphaFoldDB" id="A0AAQ3LB25"/>
<keyword evidence="4" id="KW-0808">Transferase</keyword>
<reference evidence="4 5" key="1">
    <citation type="submission" date="2023-10" db="EMBL/GenBank/DDBJ databases">
        <title>Rubellicoccus peritrichatus gen. nov., sp. nov., isolated from an algae of coral reef tank.</title>
        <authorList>
            <person name="Luo J."/>
        </authorList>
    </citation>
    <scope>NUCLEOTIDE SEQUENCE [LARGE SCALE GENOMIC DNA]</scope>
    <source>
        <strain evidence="4 5">CR14</strain>
    </source>
</reference>
<dbReference type="SUPFAM" id="SSF53383">
    <property type="entry name" value="PLP-dependent transferases"/>
    <property type="match status" value="1"/>
</dbReference>
<dbReference type="PANTHER" id="PTHR42699:SF1">
    <property type="entry name" value="CYSTATHIONINE GAMMA-SYNTHASE-RELATED"/>
    <property type="match status" value="1"/>
</dbReference>
<sequence>MSLLREHPLGEPVPDTVHAVCVSLPKMADVIGYEERHPETMAAVKFGYPRFVFHDYVVKAANLAAKRHDVVGRAVYAVTSAAAAWALAEYVSADSHAILPEADFVMVHFPDTPEVRKQAKAFLQHTGGSISSRQAEDYLHAADHNFPIQEEDSFAGDEEAHVLGALRQYIDSKHLYIANCGMNAFYATIRAVSEMQRPRGKTLYLQLGWLYLDTQKVLSELLQSGDEVIVQLDVFDLEAIDQIFEEHGDKLAAVVTELPTNPLVQTPDFEHLSALCQKYDTVRIFDPSVAGIANVDALPFCDVLVTSLTKYAASQADVMIGAVAVNEGSVFADELAPAIRRLVEPPYPRDLARLAAQIDEMPQVVAQQNENAAKVVEYLEAHPAVGKVFHPKKSDSAKHFSELARTDASLGCIVTFELEKPLVDFYDKSTVVKGPSFGTDYTMMCPFLYLAHYDLVSNDFGRAYLKERGLNPELIRLSIGTEPFEEIQAALEAGLSD</sequence>
<dbReference type="RefSeq" id="WP_317834946.1">
    <property type="nucleotide sequence ID" value="NZ_CP136920.1"/>
</dbReference>
<dbReference type="GO" id="GO:0019346">
    <property type="term" value="P:transsulfuration"/>
    <property type="evidence" value="ECO:0007669"/>
    <property type="project" value="InterPro"/>
</dbReference>
<name>A0AAQ3LB25_9BACT</name>
<dbReference type="InterPro" id="IPR015422">
    <property type="entry name" value="PyrdxlP-dep_Trfase_small"/>
</dbReference>
<dbReference type="InterPro" id="IPR015421">
    <property type="entry name" value="PyrdxlP-dep_Trfase_major"/>
</dbReference>
<proteinExistence type="inferred from homology"/>
<dbReference type="Gene3D" id="3.90.1150.10">
    <property type="entry name" value="Aspartate Aminotransferase, domain 1"/>
    <property type="match status" value="1"/>
</dbReference>
<dbReference type="InterPro" id="IPR015424">
    <property type="entry name" value="PyrdxlP-dep_Trfase"/>
</dbReference>
<dbReference type="GO" id="GO:0003962">
    <property type="term" value="F:cystathionine gamma-synthase activity"/>
    <property type="evidence" value="ECO:0007669"/>
    <property type="project" value="TreeGrafter"/>
</dbReference>
<dbReference type="GO" id="GO:0030170">
    <property type="term" value="F:pyridoxal phosphate binding"/>
    <property type="evidence" value="ECO:0007669"/>
    <property type="project" value="InterPro"/>
</dbReference>
<keyword evidence="5" id="KW-1185">Reference proteome</keyword>
<protein>
    <submittedName>
        <fullName evidence="4">PLP-dependent transferase</fullName>
    </submittedName>
</protein>
<evidence type="ECO:0000313" key="4">
    <source>
        <dbReference type="EMBL" id="WOO42426.1"/>
    </source>
</evidence>
<dbReference type="InterPro" id="IPR051750">
    <property type="entry name" value="Trans-sulfuration_enzymes"/>
</dbReference>
<comment type="cofactor">
    <cofactor evidence="1 3">
        <name>pyridoxal 5'-phosphate</name>
        <dbReference type="ChEBI" id="CHEBI:597326"/>
    </cofactor>
</comment>
<dbReference type="Pfam" id="PF01053">
    <property type="entry name" value="Cys_Met_Meta_PP"/>
    <property type="match status" value="1"/>
</dbReference>
<evidence type="ECO:0000256" key="3">
    <source>
        <dbReference type="RuleBase" id="RU362118"/>
    </source>
</evidence>
<dbReference type="KEGG" id="puo:RZN69_04940"/>